<evidence type="ECO:0000313" key="2">
    <source>
        <dbReference type="EMBL" id="SHG60138.1"/>
    </source>
</evidence>
<dbReference type="SUPFAM" id="SSF103025">
    <property type="entry name" value="Folate-binding domain"/>
    <property type="match status" value="1"/>
</dbReference>
<dbReference type="PANTHER" id="PTHR22602:SF0">
    <property type="entry name" value="TRANSFERASE CAF17, MITOCHONDRIAL-RELATED"/>
    <property type="match status" value="1"/>
</dbReference>
<evidence type="ECO:0000259" key="1">
    <source>
        <dbReference type="Pfam" id="PF21130"/>
    </source>
</evidence>
<dbReference type="AlphaFoldDB" id="A0A1M5L545"/>
<name>A0A1M5L545_9ALTE</name>
<accession>A0A1M5L545</accession>
<dbReference type="STRING" id="634436.SAMN05216361_2529"/>
<dbReference type="Gene3D" id="2.40.30.160">
    <property type="match status" value="1"/>
</dbReference>
<dbReference type="OrthoDB" id="9796287at2"/>
<feature type="domain" description="tRNA-modifying protein YgfZ-like beta-barrel" evidence="1">
    <location>
        <begin position="251"/>
        <end position="316"/>
    </location>
</feature>
<dbReference type="GO" id="GO:0016226">
    <property type="term" value="P:iron-sulfur cluster assembly"/>
    <property type="evidence" value="ECO:0007669"/>
    <property type="project" value="TreeGrafter"/>
</dbReference>
<dbReference type="InterPro" id="IPR048451">
    <property type="entry name" value="YgfZ_barrel"/>
</dbReference>
<gene>
    <name evidence="2" type="ORF">SAMN05216361_2529</name>
</gene>
<dbReference type="NCBIfam" id="TIGR03317">
    <property type="entry name" value="ygfZ_signature"/>
    <property type="match status" value="1"/>
</dbReference>
<dbReference type="Proteomes" id="UP000184520">
    <property type="component" value="Unassembled WGS sequence"/>
</dbReference>
<proteinExistence type="predicted"/>
<dbReference type="PANTHER" id="PTHR22602">
    <property type="entry name" value="TRANSFERASE CAF17, MITOCHONDRIAL-RELATED"/>
    <property type="match status" value="1"/>
</dbReference>
<reference evidence="3" key="1">
    <citation type="submission" date="2016-11" db="EMBL/GenBank/DDBJ databases">
        <authorList>
            <person name="Varghese N."/>
            <person name="Submissions S."/>
        </authorList>
    </citation>
    <scope>NUCLEOTIDE SEQUENCE [LARGE SCALE GENOMIC DNA]</scope>
    <source>
        <strain evidence="3">CGMCC 1.8995</strain>
    </source>
</reference>
<dbReference type="InterPro" id="IPR045179">
    <property type="entry name" value="YgfZ/GcvT"/>
</dbReference>
<sequence>MNLYEDKNRVFMQTIDRLSELESSFAIPHDRNVLLVSGEDARTFLHGQITVDVTHLENGQVRRTGHCDPKGKSWSVNLITPVDDALLITGHAVGVEASHAQFKKFGVFSKITLEDVTTAFAAYFIKGAEAESAVASVFGELPDTTMSAINTQAGLCIRLDLPDGGLLVLCKTDHLENLQQALSDQGITLYPPAVFEALQIQAGLPEISQPEHIGQFVPQMMNLQALNGIDFKKGCYMGQEVVARTRYLGRNKRAAYVFRVDQAISGIEHMQLEKQLGEHWRGGGTILKAATIGQESWILAVLSNDTTAEDTFRLNENPDAQLIQCDLPYRLEE</sequence>
<dbReference type="InterPro" id="IPR017703">
    <property type="entry name" value="YgfZ/GCV_T_CS"/>
</dbReference>
<dbReference type="Pfam" id="PF21130">
    <property type="entry name" value="YgfZ_barrel"/>
    <property type="match status" value="1"/>
</dbReference>
<protein>
    <recommendedName>
        <fullName evidence="1">tRNA-modifying protein YgfZ-like beta-barrel domain-containing protein</fullName>
    </recommendedName>
</protein>
<dbReference type="SUPFAM" id="SSF101790">
    <property type="entry name" value="Aminomethyltransferase beta-barrel domain"/>
    <property type="match status" value="1"/>
</dbReference>
<organism evidence="2 3">
    <name type="scientific">Marisediminitalea aggregata</name>
    <dbReference type="NCBI Taxonomy" id="634436"/>
    <lineage>
        <taxon>Bacteria</taxon>
        <taxon>Pseudomonadati</taxon>
        <taxon>Pseudomonadota</taxon>
        <taxon>Gammaproteobacteria</taxon>
        <taxon>Alteromonadales</taxon>
        <taxon>Alteromonadaceae</taxon>
        <taxon>Marisediminitalea</taxon>
    </lineage>
</organism>
<dbReference type="EMBL" id="FQWD01000004">
    <property type="protein sequence ID" value="SHG60138.1"/>
    <property type="molecule type" value="Genomic_DNA"/>
</dbReference>
<keyword evidence="3" id="KW-1185">Reference proteome</keyword>
<dbReference type="Gene3D" id="3.30.70.1630">
    <property type="match status" value="1"/>
</dbReference>
<evidence type="ECO:0000313" key="3">
    <source>
        <dbReference type="Proteomes" id="UP000184520"/>
    </source>
</evidence>
<dbReference type="InterPro" id="IPR029043">
    <property type="entry name" value="GcvT/YgfZ_C"/>
</dbReference>
<dbReference type="Gene3D" id="3.30.70.1400">
    <property type="entry name" value="Aminomethyltransferase beta-barrel domains"/>
    <property type="match status" value="1"/>
</dbReference>